<keyword evidence="3" id="KW-0325">Glycoprotein</keyword>
<feature type="transmembrane region" description="Helical" evidence="5">
    <location>
        <begin position="49"/>
        <end position="70"/>
    </location>
</feature>
<dbReference type="PROSITE" id="PS50041">
    <property type="entry name" value="C_TYPE_LECTIN_2"/>
    <property type="match status" value="1"/>
</dbReference>
<proteinExistence type="predicted"/>
<keyword evidence="5" id="KW-0472">Membrane</keyword>
<dbReference type="OrthoDB" id="8950604at2759"/>
<feature type="coiled-coil region" evidence="4">
    <location>
        <begin position="79"/>
        <end position="113"/>
    </location>
</feature>
<dbReference type="PANTHER" id="PTHR46490">
    <property type="entry name" value="C-TYPE LECTIN DOMAIN FAMILY 12 MEMBER A-RELATED"/>
    <property type="match status" value="1"/>
</dbReference>
<accession>A0A8J4UL36</accession>
<keyword evidence="4" id="KW-0175">Coiled coil</keyword>
<keyword evidence="1" id="KW-0430">Lectin</keyword>
<keyword evidence="2" id="KW-1015">Disulfide bond</keyword>
<evidence type="ECO:0000313" key="8">
    <source>
        <dbReference type="Proteomes" id="UP000727407"/>
    </source>
</evidence>
<keyword evidence="5" id="KW-1133">Transmembrane helix</keyword>
<dbReference type="InterPro" id="IPR016187">
    <property type="entry name" value="CTDL_fold"/>
</dbReference>
<evidence type="ECO:0000313" key="7">
    <source>
        <dbReference type="EMBL" id="KAF5897170.1"/>
    </source>
</evidence>
<evidence type="ECO:0000256" key="5">
    <source>
        <dbReference type="SAM" id="Phobius"/>
    </source>
</evidence>
<evidence type="ECO:0000256" key="1">
    <source>
        <dbReference type="ARBA" id="ARBA00022734"/>
    </source>
</evidence>
<dbReference type="InterPro" id="IPR052309">
    <property type="entry name" value="C-type_Lectin_Domain_Fam1"/>
</dbReference>
<comment type="caution">
    <text evidence="7">The sequence shown here is derived from an EMBL/GenBank/DDBJ whole genome shotgun (WGS) entry which is preliminary data.</text>
</comment>
<dbReference type="Pfam" id="PF00059">
    <property type="entry name" value="Lectin_C"/>
    <property type="match status" value="1"/>
</dbReference>
<feature type="domain" description="C-type lectin" evidence="6">
    <location>
        <begin position="125"/>
        <end position="197"/>
    </location>
</feature>
<dbReference type="AlphaFoldDB" id="A0A8J4UL36"/>
<dbReference type="EMBL" id="QNUK01000246">
    <property type="protein sequence ID" value="KAF5897170.1"/>
    <property type="molecule type" value="Genomic_DNA"/>
</dbReference>
<name>A0A8J4UL36_CLAMG</name>
<evidence type="ECO:0000256" key="3">
    <source>
        <dbReference type="ARBA" id="ARBA00023180"/>
    </source>
</evidence>
<dbReference type="Gene3D" id="3.10.100.10">
    <property type="entry name" value="Mannose-Binding Protein A, subunit A"/>
    <property type="match status" value="1"/>
</dbReference>
<feature type="non-terminal residue" evidence="7">
    <location>
        <position position="197"/>
    </location>
</feature>
<keyword evidence="8" id="KW-1185">Reference proteome</keyword>
<evidence type="ECO:0000256" key="2">
    <source>
        <dbReference type="ARBA" id="ARBA00023157"/>
    </source>
</evidence>
<evidence type="ECO:0000256" key="4">
    <source>
        <dbReference type="SAM" id="Coils"/>
    </source>
</evidence>
<reference evidence="7" key="1">
    <citation type="submission" date="2020-07" db="EMBL/GenBank/DDBJ databases">
        <title>Clarias magur genome sequencing, assembly and annotation.</title>
        <authorList>
            <person name="Kushwaha B."/>
            <person name="Kumar R."/>
            <person name="Das P."/>
            <person name="Joshi C.G."/>
            <person name="Kumar D."/>
            <person name="Nagpure N.S."/>
            <person name="Pandey M."/>
            <person name="Agarwal S."/>
            <person name="Srivastava S."/>
            <person name="Singh M."/>
            <person name="Sahoo L."/>
            <person name="Jayasankar P."/>
            <person name="Meher P.K."/>
            <person name="Koringa P.G."/>
            <person name="Iquebal M.A."/>
            <person name="Das S.P."/>
            <person name="Bit A."/>
            <person name="Patnaik S."/>
            <person name="Patel N."/>
            <person name="Shah T.M."/>
            <person name="Hinsu A."/>
            <person name="Jena J.K."/>
        </authorList>
    </citation>
    <scope>NUCLEOTIDE SEQUENCE</scope>
    <source>
        <strain evidence="7">CIFAMagur01</strain>
        <tissue evidence="7">Testis</tissue>
    </source>
</reference>
<dbReference type="PANTHER" id="PTHR46490:SF6">
    <property type="entry name" value="ASIALOGLYCOPROTEIN RECEPTOR 1-LIKE-RELATED"/>
    <property type="match status" value="1"/>
</dbReference>
<dbReference type="SUPFAM" id="SSF56436">
    <property type="entry name" value="C-type lectin-like"/>
    <property type="match status" value="1"/>
</dbReference>
<protein>
    <submittedName>
        <fullName evidence="7">C-type lectin domain family 4 member E-like isoform X1</fullName>
    </submittedName>
</protein>
<dbReference type="Gene3D" id="1.20.5.400">
    <property type="match status" value="1"/>
</dbReference>
<keyword evidence="5" id="KW-0812">Transmembrane</keyword>
<feature type="non-terminal residue" evidence="7">
    <location>
        <position position="1"/>
    </location>
</feature>
<evidence type="ECO:0000259" key="6">
    <source>
        <dbReference type="PROSITE" id="PS50041"/>
    </source>
</evidence>
<gene>
    <name evidence="7" type="ORF">DAT39_013126</name>
</gene>
<dbReference type="InterPro" id="IPR001304">
    <property type="entry name" value="C-type_lectin-like"/>
</dbReference>
<sequence>NEMVKVIYKIADNVEGHESDTEEEDADAEARLRAQHTGGATAWDRCCGVTLVCVVLLCVLLITAITLLWIKFNILKTSNSNLTKERDQLQTSYNKVTMERDQLLRERDEYLRKFCDFDKEKCFSFDSSLYFMSFKSKSWDESRNDCRDRGADLVIINSREEQEFISKQLGTFESWIGLSDRDTEGEWKWVDETPLTT</sequence>
<dbReference type="Proteomes" id="UP000727407">
    <property type="component" value="Unassembled WGS sequence"/>
</dbReference>
<organism evidence="7 8">
    <name type="scientific">Clarias magur</name>
    <name type="common">Asian catfish</name>
    <name type="synonym">Macropteronotus magur</name>
    <dbReference type="NCBI Taxonomy" id="1594786"/>
    <lineage>
        <taxon>Eukaryota</taxon>
        <taxon>Metazoa</taxon>
        <taxon>Chordata</taxon>
        <taxon>Craniata</taxon>
        <taxon>Vertebrata</taxon>
        <taxon>Euteleostomi</taxon>
        <taxon>Actinopterygii</taxon>
        <taxon>Neopterygii</taxon>
        <taxon>Teleostei</taxon>
        <taxon>Ostariophysi</taxon>
        <taxon>Siluriformes</taxon>
        <taxon>Clariidae</taxon>
        <taxon>Clarias</taxon>
    </lineage>
</organism>
<dbReference type="InterPro" id="IPR016186">
    <property type="entry name" value="C-type_lectin-like/link_sf"/>
</dbReference>
<dbReference type="GO" id="GO:0030246">
    <property type="term" value="F:carbohydrate binding"/>
    <property type="evidence" value="ECO:0007669"/>
    <property type="project" value="UniProtKB-KW"/>
</dbReference>